<protein>
    <submittedName>
        <fullName evidence="2">Uncharacterized protein</fullName>
    </submittedName>
</protein>
<evidence type="ECO:0000256" key="1">
    <source>
        <dbReference type="SAM" id="MobiDB-lite"/>
    </source>
</evidence>
<accession>A0A5J4TM13</accession>
<feature type="region of interest" description="Disordered" evidence="1">
    <location>
        <begin position="168"/>
        <end position="232"/>
    </location>
</feature>
<feature type="compositionally biased region" description="Basic residues" evidence="1">
    <location>
        <begin position="221"/>
        <end position="232"/>
    </location>
</feature>
<gene>
    <name evidence="2" type="ORF">EZS28_045623</name>
</gene>
<dbReference type="EMBL" id="SNRW01029267">
    <property type="protein sequence ID" value="KAA6358850.1"/>
    <property type="molecule type" value="Genomic_DNA"/>
</dbReference>
<evidence type="ECO:0000313" key="2">
    <source>
        <dbReference type="EMBL" id="KAA6358850.1"/>
    </source>
</evidence>
<reference evidence="2 3" key="1">
    <citation type="submission" date="2019-03" db="EMBL/GenBank/DDBJ databases">
        <title>Single cell metagenomics reveals metabolic interactions within the superorganism composed of flagellate Streblomastix strix and complex community of Bacteroidetes bacteria on its surface.</title>
        <authorList>
            <person name="Treitli S.C."/>
            <person name="Kolisko M."/>
            <person name="Husnik F."/>
            <person name="Keeling P."/>
            <person name="Hampl V."/>
        </authorList>
    </citation>
    <scope>NUCLEOTIDE SEQUENCE [LARGE SCALE GENOMIC DNA]</scope>
    <source>
        <strain evidence="2">ST1C</strain>
    </source>
</reference>
<feature type="non-terminal residue" evidence="2">
    <location>
        <position position="1"/>
    </location>
</feature>
<dbReference type="Proteomes" id="UP000324800">
    <property type="component" value="Unassembled WGS sequence"/>
</dbReference>
<proteinExistence type="predicted"/>
<organism evidence="2 3">
    <name type="scientific">Streblomastix strix</name>
    <dbReference type="NCBI Taxonomy" id="222440"/>
    <lineage>
        <taxon>Eukaryota</taxon>
        <taxon>Metamonada</taxon>
        <taxon>Preaxostyla</taxon>
        <taxon>Oxymonadida</taxon>
        <taxon>Streblomastigidae</taxon>
        <taxon>Streblomastix</taxon>
    </lineage>
</organism>
<feature type="compositionally biased region" description="Polar residues" evidence="1">
    <location>
        <begin position="205"/>
        <end position="217"/>
    </location>
</feature>
<dbReference type="AlphaFoldDB" id="A0A5J4TM13"/>
<comment type="caution">
    <text evidence="2">The sequence shown here is derived from an EMBL/GenBank/DDBJ whole genome shotgun (WGS) entry which is preliminary data.</text>
</comment>
<sequence>DWIELEISGVDPTLSKIFVSQVMNITTKETPIEAMIISEYDQSPDFSTFIELIRSRNTDGEMVSNLYSSYVPGVFAALDNPQLVSASVATVSSTATFIITKILGFANGKHYAYYHCFILPDSTLGHGKKCLFLMISCRDAVTPLMNHWSKELWDLTIKSATRIPQQQILPNQIRNQQDKDSKLQSALAESVHNSGKSKQDVEMTQAISASISESKNPAATKKSKLVKKKKSS</sequence>
<name>A0A5J4TM13_9EUKA</name>
<evidence type="ECO:0000313" key="3">
    <source>
        <dbReference type="Proteomes" id="UP000324800"/>
    </source>
</evidence>